<dbReference type="EMBL" id="JAUZQC010000021">
    <property type="protein sequence ID" value="KAK5852195.1"/>
    <property type="molecule type" value="Genomic_DNA"/>
</dbReference>
<dbReference type="InterPro" id="IPR048362">
    <property type="entry name" value="PARG_helical"/>
</dbReference>
<dbReference type="GO" id="GO:1990966">
    <property type="term" value="P:ATP generation from poly-ADP-D-ribose"/>
    <property type="evidence" value="ECO:0007669"/>
    <property type="project" value="TreeGrafter"/>
</dbReference>
<feature type="domain" description="PARG catalytic Macro" evidence="6">
    <location>
        <begin position="405"/>
        <end position="604"/>
    </location>
</feature>
<evidence type="ECO:0000256" key="2">
    <source>
        <dbReference type="ARBA" id="ARBA00012255"/>
    </source>
</evidence>
<dbReference type="EC" id="3.2.1.143" evidence="2"/>
<reference evidence="8 9" key="2">
    <citation type="journal article" date="2023" name="Mol. Biol. Evol.">
        <title>Genomics of Secondarily Temperate Adaptation in the Only Non-Antarctic Icefish.</title>
        <authorList>
            <person name="Rivera-Colon A.G."/>
            <person name="Rayamajhi N."/>
            <person name="Minhas B.F."/>
            <person name="Madrigal G."/>
            <person name="Bilyk K.T."/>
            <person name="Yoon V."/>
            <person name="Hune M."/>
            <person name="Gregory S."/>
            <person name="Cheng C.H.C."/>
            <person name="Catchen J.M."/>
        </authorList>
    </citation>
    <scope>NUCLEOTIDE SEQUENCE [LARGE SCALE GENOMIC DNA]</scope>
    <source>
        <strain evidence="8">JMC-PN-2008</strain>
    </source>
</reference>
<comment type="caution">
    <text evidence="8">The sequence shown here is derived from an EMBL/GenBank/DDBJ whole genome shotgun (WGS) entry which is preliminary data.</text>
</comment>
<keyword evidence="3" id="KW-0378">Hydrolase</keyword>
<protein>
    <recommendedName>
        <fullName evidence="2">poly(ADP-ribose) glycohydrolase</fullName>
        <ecNumber evidence="2">3.2.1.143</ecNumber>
    </recommendedName>
</protein>
<dbReference type="AlphaFoldDB" id="A0AAN7X0X4"/>
<gene>
    <name evidence="8" type="ORF">PBY51_023684</name>
</gene>
<feature type="domain" description="PARG helical" evidence="7">
    <location>
        <begin position="282"/>
        <end position="396"/>
    </location>
</feature>
<evidence type="ECO:0000313" key="8">
    <source>
        <dbReference type="EMBL" id="KAK5852195.1"/>
    </source>
</evidence>
<dbReference type="GO" id="GO:0005634">
    <property type="term" value="C:nucleus"/>
    <property type="evidence" value="ECO:0007669"/>
    <property type="project" value="TreeGrafter"/>
</dbReference>
<sequence length="659" mass="72441">MADGQNSNSSGKVLNPEIMHKGKENSDAAGGESSKPLRQMTEPLQPEVMHKSKDSPELSVGHRNSSQQMKELLQPEIMHEGKASSVQTGCSSPGPLSSGPSTSAPSTSGPFTSGHSSSATSSHAPSSSQDVISVRQAQGDTAARKNREDGPSSCFLLNDMKTLSQGGNKLGSLDFSKTHTVLVDVAVFNCGGGPMPQDGRDLWHSDFVKMPCSPSSTMKTGAVKQSTKIRWEVISKQLSSLAKKTTASVNDLEEAIIKYNPKYKGQWSFDALSSLVTVVPKEDNYLPQLFPKIAALALRLPVLVKKAIPLLKRGHTAAITLSQTQIACLLANAFFCTYPHRNASGPKAEYHNYPSINFTSLFGNWSSRKKEKLRAIMHYFQTVIANEPKGLVTFQKRCLRDTDLPKWGSSNDKMPRLHVTSHGTIETEGTGMLQVDFASSWIGGGVLGSGLVQEEILFVINPELIVSRLFTEKLADNECLVITGSQQFSSYSGFGDSFEWMGPHEERLGRDEWGRLKRQIVAIDALNFKHKRDQYNMITVTRELLKAYCGFKGHRQHEPDIATGNWGCGAFNGDKQLKAVIQLMAAAQAKRGLAFFTFEDENLKQGLQQTYHLLVREGTTVEKLYRLLEDYCAAQTASCDSHVDLFEFIRINITPSSQL</sequence>
<dbReference type="GO" id="GO:0004649">
    <property type="term" value="F:poly(ADP-ribose) glycohydrolase activity"/>
    <property type="evidence" value="ECO:0007669"/>
    <property type="project" value="UniProtKB-EC"/>
</dbReference>
<dbReference type="Proteomes" id="UP001346869">
    <property type="component" value="Unassembled WGS sequence"/>
</dbReference>
<dbReference type="InterPro" id="IPR046372">
    <property type="entry name" value="PARG_cat_C"/>
</dbReference>
<evidence type="ECO:0000259" key="7">
    <source>
        <dbReference type="Pfam" id="PF20811"/>
    </source>
</evidence>
<dbReference type="GO" id="GO:0006282">
    <property type="term" value="P:regulation of DNA repair"/>
    <property type="evidence" value="ECO:0007669"/>
    <property type="project" value="InterPro"/>
</dbReference>
<dbReference type="Pfam" id="PF05028">
    <property type="entry name" value="PARG_cat_C"/>
    <property type="match status" value="1"/>
</dbReference>
<dbReference type="GO" id="GO:0005975">
    <property type="term" value="P:carbohydrate metabolic process"/>
    <property type="evidence" value="ECO:0007669"/>
    <property type="project" value="InterPro"/>
</dbReference>
<name>A0AAN7X0X4_ELEMC</name>
<evidence type="ECO:0000256" key="5">
    <source>
        <dbReference type="SAM" id="MobiDB-lite"/>
    </source>
</evidence>
<dbReference type="PANTHER" id="PTHR12837:SF9">
    <property type="entry name" value="POLY(ADP-RIBOSE) GLYCOHYDROLASE"/>
    <property type="match status" value="1"/>
</dbReference>
<dbReference type="InterPro" id="IPR007724">
    <property type="entry name" value="Poly_GlycHdrlase"/>
</dbReference>
<organism evidence="8 9">
    <name type="scientific">Eleginops maclovinus</name>
    <name type="common">Patagonian blennie</name>
    <name type="synonym">Eleginus maclovinus</name>
    <dbReference type="NCBI Taxonomy" id="56733"/>
    <lineage>
        <taxon>Eukaryota</taxon>
        <taxon>Metazoa</taxon>
        <taxon>Chordata</taxon>
        <taxon>Craniata</taxon>
        <taxon>Vertebrata</taxon>
        <taxon>Euteleostomi</taxon>
        <taxon>Actinopterygii</taxon>
        <taxon>Neopterygii</taxon>
        <taxon>Teleostei</taxon>
        <taxon>Neoteleostei</taxon>
        <taxon>Acanthomorphata</taxon>
        <taxon>Eupercaria</taxon>
        <taxon>Perciformes</taxon>
        <taxon>Notothenioidei</taxon>
        <taxon>Eleginopidae</taxon>
        <taxon>Eleginops</taxon>
    </lineage>
</organism>
<dbReference type="GO" id="GO:0009225">
    <property type="term" value="P:nucleotide-sugar metabolic process"/>
    <property type="evidence" value="ECO:0007669"/>
    <property type="project" value="TreeGrafter"/>
</dbReference>
<evidence type="ECO:0000313" key="9">
    <source>
        <dbReference type="Proteomes" id="UP001346869"/>
    </source>
</evidence>
<proteinExistence type="inferred from homology"/>
<dbReference type="GO" id="GO:0005737">
    <property type="term" value="C:cytoplasm"/>
    <property type="evidence" value="ECO:0007669"/>
    <property type="project" value="TreeGrafter"/>
</dbReference>
<reference evidence="8 9" key="1">
    <citation type="journal article" date="2023" name="Genes (Basel)">
        <title>Chromosome-Level Genome Assembly and Circadian Gene Repertoire of the Patagonia Blennie Eleginops maclovinus-The Closest Ancestral Proxy of Antarctic Cryonotothenioids.</title>
        <authorList>
            <person name="Cheng C.C."/>
            <person name="Rivera-Colon A.G."/>
            <person name="Minhas B.F."/>
            <person name="Wilson L."/>
            <person name="Rayamajhi N."/>
            <person name="Vargas-Chacoff L."/>
            <person name="Catchen J.M."/>
        </authorList>
    </citation>
    <scope>NUCLEOTIDE SEQUENCE [LARGE SCALE GENOMIC DNA]</scope>
    <source>
        <strain evidence="8">JMC-PN-2008</strain>
    </source>
</reference>
<feature type="compositionally biased region" description="Polar residues" evidence="5">
    <location>
        <begin position="129"/>
        <end position="139"/>
    </location>
</feature>
<evidence type="ECO:0000256" key="3">
    <source>
        <dbReference type="ARBA" id="ARBA00022801"/>
    </source>
</evidence>
<evidence type="ECO:0000256" key="4">
    <source>
        <dbReference type="PIRSR" id="PIRSR607724-1"/>
    </source>
</evidence>
<feature type="compositionally biased region" description="Polar residues" evidence="5">
    <location>
        <begin position="1"/>
        <end position="12"/>
    </location>
</feature>
<keyword evidence="9" id="KW-1185">Reference proteome</keyword>
<evidence type="ECO:0000256" key="1">
    <source>
        <dbReference type="ARBA" id="ARBA00009545"/>
    </source>
</evidence>
<dbReference type="PANTHER" id="PTHR12837">
    <property type="entry name" value="POLY ADP-RIBOSE GLYCOHYDROLASE"/>
    <property type="match status" value="1"/>
</dbReference>
<feature type="active site" evidence="4">
    <location>
        <position position="436"/>
    </location>
</feature>
<comment type="similarity">
    <text evidence="1">Belongs to the poly(ADP-ribose) glycohydrolase family.</text>
</comment>
<evidence type="ECO:0000259" key="6">
    <source>
        <dbReference type="Pfam" id="PF05028"/>
    </source>
</evidence>
<feature type="active site" evidence="4">
    <location>
        <position position="455"/>
    </location>
</feature>
<feature type="active site" evidence="4">
    <location>
        <position position="454"/>
    </location>
</feature>
<feature type="compositionally biased region" description="Low complexity" evidence="5">
    <location>
        <begin position="88"/>
        <end position="128"/>
    </location>
</feature>
<accession>A0AAN7X0X4</accession>
<dbReference type="Pfam" id="PF20811">
    <property type="entry name" value="PARG_cat_N"/>
    <property type="match status" value="1"/>
</dbReference>
<feature type="region of interest" description="Disordered" evidence="5">
    <location>
        <begin position="1"/>
        <end position="153"/>
    </location>
</feature>